<name>A0AAN8D3Q9_CHAGU</name>
<accession>A0AAN8D3Q9</accession>
<evidence type="ECO:0000313" key="1">
    <source>
        <dbReference type="EMBL" id="KAK5914699.1"/>
    </source>
</evidence>
<gene>
    <name evidence="1" type="ORF">CgunFtcFv8_009120</name>
</gene>
<keyword evidence="2" id="KW-1185">Reference proteome</keyword>
<dbReference type="AlphaFoldDB" id="A0AAN8D3Q9"/>
<evidence type="ECO:0000313" key="2">
    <source>
        <dbReference type="Proteomes" id="UP001331515"/>
    </source>
</evidence>
<dbReference type="EMBL" id="JAURVH010001527">
    <property type="protein sequence ID" value="KAK5914699.1"/>
    <property type="molecule type" value="Genomic_DNA"/>
</dbReference>
<proteinExistence type="predicted"/>
<reference evidence="1 2" key="1">
    <citation type="journal article" date="2023" name="Mol. Biol. Evol.">
        <title>Genomics of Secondarily Temperate Adaptation in the Only Non-Antarctic Icefish.</title>
        <authorList>
            <person name="Rivera-Colon A.G."/>
            <person name="Rayamajhi N."/>
            <person name="Minhas B.F."/>
            <person name="Madrigal G."/>
            <person name="Bilyk K.T."/>
            <person name="Yoon V."/>
            <person name="Hune M."/>
            <person name="Gregory S."/>
            <person name="Cheng C.H.C."/>
            <person name="Catchen J.M."/>
        </authorList>
    </citation>
    <scope>NUCLEOTIDE SEQUENCE [LARGE SCALE GENOMIC DNA]</scope>
    <source>
        <tissue evidence="1">White muscle</tissue>
    </source>
</reference>
<sequence>MVPLLFPVHPEMTCLVLISGGRVERAVPASLQVPGQTSRCPPDAGAGLRVGEARGAGRAQGLRVCVRPWAWLCVQTLNAPQQH</sequence>
<organism evidence="1 2">
    <name type="scientific">Champsocephalus gunnari</name>
    <name type="common">Mackerel icefish</name>
    <dbReference type="NCBI Taxonomy" id="52237"/>
    <lineage>
        <taxon>Eukaryota</taxon>
        <taxon>Metazoa</taxon>
        <taxon>Chordata</taxon>
        <taxon>Craniata</taxon>
        <taxon>Vertebrata</taxon>
        <taxon>Euteleostomi</taxon>
        <taxon>Actinopterygii</taxon>
        <taxon>Neopterygii</taxon>
        <taxon>Teleostei</taxon>
        <taxon>Neoteleostei</taxon>
        <taxon>Acanthomorphata</taxon>
        <taxon>Eupercaria</taxon>
        <taxon>Perciformes</taxon>
        <taxon>Notothenioidei</taxon>
        <taxon>Channichthyidae</taxon>
        <taxon>Champsocephalus</taxon>
    </lineage>
</organism>
<comment type="caution">
    <text evidence="1">The sequence shown here is derived from an EMBL/GenBank/DDBJ whole genome shotgun (WGS) entry which is preliminary data.</text>
</comment>
<protein>
    <submittedName>
        <fullName evidence="1">Uncharacterized protein</fullName>
    </submittedName>
</protein>
<dbReference type="Proteomes" id="UP001331515">
    <property type="component" value="Unassembled WGS sequence"/>
</dbReference>